<name>A0A0A0BY30_9CELL</name>
<evidence type="ECO:0000313" key="2">
    <source>
        <dbReference type="Proteomes" id="UP000029839"/>
    </source>
</evidence>
<dbReference type="InterPro" id="IPR010349">
    <property type="entry name" value="Asparaginase_II"/>
</dbReference>
<dbReference type="PANTHER" id="PTHR42110:SF1">
    <property type="entry name" value="L-ASPARAGINASE, PUTATIVE (AFU_ORTHOLOGUE AFUA_3G11890)-RELATED"/>
    <property type="match status" value="1"/>
</dbReference>
<dbReference type="PANTHER" id="PTHR42110">
    <property type="entry name" value="L-ASPARAGINASE, PUTATIVE (AFU_ORTHOLOGUE AFUA_3G11890)-RELATED"/>
    <property type="match status" value="1"/>
</dbReference>
<dbReference type="Proteomes" id="UP000029839">
    <property type="component" value="Unassembled WGS sequence"/>
</dbReference>
<dbReference type="OrthoDB" id="9780674at2"/>
<organism evidence="1 2">
    <name type="scientific">Cellulomonas carbonis T26</name>
    <dbReference type="NCBI Taxonomy" id="947969"/>
    <lineage>
        <taxon>Bacteria</taxon>
        <taxon>Bacillati</taxon>
        <taxon>Actinomycetota</taxon>
        <taxon>Actinomycetes</taxon>
        <taxon>Micrococcales</taxon>
        <taxon>Cellulomonadaceae</taxon>
        <taxon>Cellulomonas</taxon>
    </lineage>
</organism>
<comment type="caution">
    <text evidence="1">The sequence shown here is derived from an EMBL/GenBank/DDBJ whole genome shotgun (WGS) entry which is preliminary data.</text>
</comment>
<reference evidence="1 2" key="1">
    <citation type="submission" date="2013-08" db="EMBL/GenBank/DDBJ databases">
        <title>Genome sequencing of Cellulomonas carbonis T26.</title>
        <authorList>
            <person name="Chen F."/>
            <person name="Li Y."/>
            <person name="Wang G."/>
        </authorList>
    </citation>
    <scope>NUCLEOTIDE SEQUENCE [LARGE SCALE GENOMIC DNA]</scope>
    <source>
        <strain evidence="1 2">T26</strain>
    </source>
</reference>
<evidence type="ECO:0000313" key="1">
    <source>
        <dbReference type="EMBL" id="KGM12089.1"/>
    </source>
</evidence>
<dbReference type="RefSeq" id="WP_152605555.1">
    <property type="nucleotide sequence ID" value="NZ_AXCY01000009.1"/>
</dbReference>
<accession>A0A0A0BY30</accession>
<dbReference type="AlphaFoldDB" id="A0A0A0BY30"/>
<dbReference type="Pfam" id="PF06089">
    <property type="entry name" value="Asparaginase_II"/>
    <property type="match status" value="1"/>
</dbReference>
<dbReference type="EMBL" id="AXCY01000009">
    <property type="protein sequence ID" value="KGM12089.1"/>
    <property type="molecule type" value="Genomic_DNA"/>
</dbReference>
<proteinExistence type="predicted"/>
<keyword evidence="2" id="KW-1185">Reference proteome</keyword>
<sequence>MTAAPEARPLDPGGALAHVVRGPLVESVHTGHLVVLDPDGGVVLAVGDPDVVVWPRSSLKPLQAVAMVRAGLDVDDDGLALACASHSGEDAHLAVVRAVLAGVGHAEGDLQNTPDLPLAAAAADAWRAGGRGPTSLTQNCSGKHAAMIATCASAGWDTSTYLAPTHPLQQAVRAGVEELTGVPVHHATVDGCGAPLLSTTLRGLAHGFARLARAAAADDGSPEARVGRAVASRPALVGGTGRDVTGFLRAVPGLVAKDGAEAVYAAALPDGTSVALKIADGGGRARALVMAAALEVAVRSSGGGDGDDVDGVVAALRAVGRTRVLGHGSPVGAVVPAFGGTDPAVWEERA</sequence>
<reference evidence="1 2" key="2">
    <citation type="journal article" date="2015" name="Stand. Genomic Sci.">
        <title>Draft genome sequence of Cellulomonas carbonis T26(T) and comparative analysis of six Cellulomonas genomes.</title>
        <authorList>
            <person name="Zhuang W."/>
            <person name="Zhang S."/>
            <person name="Xia X."/>
            <person name="Wang G."/>
        </authorList>
    </citation>
    <scope>NUCLEOTIDE SEQUENCE [LARGE SCALE GENOMIC DNA]</scope>
    <source>
        <strain evidence="1 2">T26</strain>
    </source>
</reference>
<gene>
    <name evidence="1" type="ORF">N868_02880</name>
</gene>
<protein>
    <submittedName>
        <fullName evidence="1">Asparaginase</fullName>
    </submittedName>
</protein>